<name>A0ABS7TD52_9GAMM</name>
<dbReference type="EMBL" id="JAIQDJ010000001">
    <property type="protein sequence ID" value="MBZ4185795.1"/>
    <property type="molecule type" value="Genomic_DNA"/>
</dbReference>
<dbReference type="Gene3D" id="3.30.110.40">
    <property type="entry name" value="TusA-like domain"/>
    <property type="match status" value="1"/>
</dbReference>
<evidence type="ECO:0000313" key="2">
    <source>
        <dbReference type="EMBL" id="MBZ4185795.1"/>
    </source>
</evidence>
<accession>A0ABS7TD52</accession>
<dbReference type="InterPro" id="IPR036868">
    <property type="entry name" value="TusA-like_sf"/>
</dbReference>
<dbReference type="Proteomes" id="UP001430290">
    <property type="component" value="Unassembled WGS sequence"/>
</dbReference>
<feature type="domain" description="DUF2249" evidence="1">
    <location>
        <begin position="17"/>
        <end position="79"/>
    </location>
</feature>
<dbReference type="InterPro" id="IPR018720">
    <property type="entry name" value="DUF2249"/>
</dbReference>
<organism evidence="2 3">
    <name type="scientific">Thermomonas beijingensis</name>
    <dbReference type="NCBI Taxonomy" id="2872701"/>
    <lineage>
        <taxon>Bacteria</taxon>
        <taxon>Pseudomonadati</taxon>
        <taxon>Pseudomonadota</taxon>
        <taxon>Gammaproteobacteria</taxon>
        <taxon>Lysobacterales</taxon>
        <taxon>Lysobacteraceae</taxon>
        <taxon>Thermomonas</taxon>
    </lineage>
</organism>
<comment type="caution">
    <text evidence="2">The sequence shown here is derived from an EMBL/GenBank/DDBJ whole genome shotgun (WGS) entry which is preliminary data.</text>
</comment>
<dbReference type="SUPFAM" id="SSF64307">
    <property type="entry name" value="SirA-like"/>
    <property type="match status" value="1"/>
</dbReference>
<proteinExistence type="predicted"/>
<evidence type="ECO:0000259" key="1">
    <source>
        <dbReference type="Pfam" id="PF10006"/>
    </source>
</evidence>
<reference evidence="2" key="1">
    <citation type="submission" date="2021-09" db="EMBL/GenBank/DDBJ databases">
        <authorList>
            <person name="Wu T."/>
            <person name="Guo S.Z."/>
        </authorList>
    </citation>
    <scope>NUCLEOTIDE SEQUENCE</scope>
    <source>
        <strain evidence="2">RSS-23</strain>
    </source>
</reference>
<sequence length="86" mass="8969">MAASGMAWDTGTGAVKTLDLRALPAPEPLVRALAAADALQPGQALEVLTPLLPTPLLDALDARGLRWRSEPCADGGTWVTILRPAQ</sequence>
<protein>
    <submittedName>
        <fullName evidence="2">Sulfurtransferase TusA family protein</fullName>
    </submittedName>
</protein>
<keyword evidence="3" id="KW-1185">Reference proteome</keyword>
<evidence type="ECO:0000313" key="3">
    <source>
        <dbReference type="Proteomes" id="UP001430290"/>
    </source>
</evidence>
<gene>
    <name evidence="2" type="ORF">K7B09_05565</name>
</gene>
<dbReference type="Pfam" id="PF10006">
    <property type="entry name" value="DUF2249"/>
    <property type="match status" value="1"/>
</dbReference>